<reference evidence="1 2" key="1">
    <citation type="journal article" date="2019" name="Sci. Rep.">
        <title>Orb-weaving spider Araneus ventricosus genome elucidates the spidroin gene catalogue.</title>
        <authorList>
            <person name="Kono N."/>
            <person name="Nakamura H."/>
            <person name="Ohtoshi R."/>
            <person name="Moran D.A.P."/>
            <person name="Shinohara A."/>
            <person name="Yoshida Y."/>
            <person name="Fujiwara M."/>
            <person name="Mori M."/>
            <person name="Tomita M."/>
            <person name="Arakawa K."/>
        </authorList>
    </citation>
    <scope>NUCLEOTIDE SEQUENCE [LARGE SCALE GENOMIC DNA]</scope>
</reference>
<dbReference type="AlphaFoldDB" id="A0A4Y2MNZ3"/>
<organism evidence="1 2">
    <name type="scientific">Araneus ventricosus</name>
    <name type="common">Orbweaver spider</name>
    <name type="synonym">Epeira ventricosa</name>
    <dbReference type="NCBI Taxonomy" id="182803"/>
    <lineage>
        <taxon>Eukaryota</taxon>
        <taxon>Metazoa</taxon>
        <taxon>Ecdysozoa</taxon>
        <taxon>Arthropoda</taxon>
        <taxon>Chelicerata</taxon>
        <taxon>Arachnida</taxon>
        <taxon>Araneae</taxon>
        <taxon>Araneomorphae</taxon>
        <taxon>Entelegynae</taxon>
        <taxon>Araneoidea</taxon>
        <taxon>Araneidae</taxon>
        <taxon>Araneus</taxon>
    </lineage>
</organism>
<dbReference type="Proteomes" id="UP000499080">
    <property type="component" value="Unassembled WGS sequence"/>
</dbReference>
<sequence length="132" mass="14482">MAKSEVYSTALKMHDGDGKSSSEIQTISATVTTWFSILRYRNPRRCLNASRATNFSAATLKCLLAIRMLIKDPPGMQGRLSQGPMAAEEAFRVHRSQAAGQRLLLGSDAIQTPAGRGRCFHEMLGLDDVRVN</sequence>
<evidence type="ECO:0000313" key="1">
    <source>
        <dbReference type="EMBL" id="GBN28060.1"/>
    </source>
</evidence>
<accession>A0A4Y2MNZ3</accession>
<proteinExistence type="predicted"/>
<comment type="caution">
    <text evidence="1">The sequence shown here is derived from an EMBL/GenBank/DDBJ whole genome shotgun (WGS) entry which is preliminary data.</text>
</comment>
<keyword evidence="2" id="KW-1185">Reference proteome</keyword>
<protein>
    <submittedName>
        <fullName evidence="1">Uncharacterized protein</fullName>
    </submittedName>
</protein>
<evidence type="ECO:0000313" key="2">
    <source>
        <dbReference type="Proteomes" id="UP000499080"/>
    </source>
</evidence>
<gene>
    <name evidence="1" type="ORF">AVEN_215460_1</name>
</gene>
<dbReference type="EMBL" id="BGPR01007590">
    <property type="protein sequence ID" value="GBN28060.1"/>
    <property type="molecule type" value="Genomic_DNA"/>
</dbReference>
<name>A0A4Y2MNZ3_ARAVE</name>